<feature type="domain" description="MYND-type" evidence="5">
    <location>
        <begin position="367"/>
        <end position="409"/>
    </location>
</feature>
<dbReference type="GO" id="GO:0008270">
    <property type="term" value="F:zinc ion binding"/>
    <property type="evidence" value="ECO:0007669"/>
    <property type="project" value="UniProtKB-KW"/>
</dbReference>
<reference evidence="6" key="2">
    <citation type="journal article" date="2020" name="Nat. Commun.">
        <title>Large-scale genome sequencing of mycorrhizal fungi provides insights into the early evolution of symbiotic traits.</title>
        <authorList>
            <person name="Miyauchi S."/>
            <person name="Kiss E."/>
            <person name="Kuo A."/>
            <person name="Drula E."/>
            <person name="Kohler A."/>
            <person name="Sanchez-Garcia M."/>
            <person name="Morin E."/>
            <person name="Andreopoulos B."/>
            <person name="Barry K.W."/>
            <person name="Bonito G."/>
            <person name="Buee M."/>
            <person name="Carver A."/>
            <person name="Chen C."/>
            <person name="Cichocki N."/>
            <person name="Clum A."/>
            <person name="Culley D."/>
            <person name="Crous P.W."/>
            <person name="Fauchery L."/>
            <person name="Girlanda M."/>
            <person name="Hayes R.D."/>
            <person name="Keri Z."/>
            <person name="LaButti K."/>
            <person name="Lipzen A."/>
            <person name="Lombard V."/>
            <person name="Magnuson J."/>
            <person name="Maillard F."/>
            <person name="Murat C."/>
            <person name="Nolan M."/>
            <person name="Ohm R.A."/>
            <person name="Pangilinan J."/>
            <person name="Pereira M.F."/>
            <person name="Perotto S."/>
            <person name="Peter M."/>
            <person name="Pfister S."/>
            <person name="Riley R."/>
            <person name="Sitrit Y."/>
            <person name="Stielow J.B."/>
            <person name="Szollosi G."/>
            <person name="Zifcakova L."/>
            <person name="Stursova M."/>
            <person name="Spatafora J.W."/>
            <person name="Tedersoo L."/>
            <person name="Vaario L.M."/>
            <person name="Yamada A."/>
            <person name="Yan M."/>
            <person name="Wang P."/>
            <person name="Xu J."/>
            <person name="Bruns T."/>
            <person name="Baldrian P."/>
            <person name="Vilgalys R."/>
            <person name="Dunand C."/>
            <person name="Henrissat B."/>
            <person name="Grigoriev I.V."/>
            <person name="Hibbett D."/>
            <person name="Nagy L.G."/>
            <person name="Martin F.M."/>
        </authorList>
    </citation>
    <scope>NUCLEOTIDE SEQUENCE</scope>
    <source>
        <strain evidence="6">BED1</strain>
    </source>
</reference>
<keyword evidence="1" id="KW-0479">Metal-binding</keyword>
<accession>A0AAD4C2Q8</accession>
<protein>
    <recommendedName>
        <fullName evidence="5">MYND-type domain-containing protein</fullName>
    </recommendedName>
</protein>
<evidence type="ECO:0000313" key="6">
    <source>
        <dbReference type="EMBL" id="KAF8447324.1"/>
    </source>
</evidence>
<gene>
    <name evidence="6" type="ORF">L210DRAFT_959839</name>
</gene>
<evidence type="ECO:0000256" key="2">
    <source>
        <dbReference type="ARBA" id="ARBA00022771"/>
    </source>
</evidence>
<keyword evidence="3" id="KW-0862">Zinc</keyword>
<evidence type="ECO:0000256" key="4">
    <source>
        <dbReference type="PROSITE-ProRule" id="PRU00134"/>
    </source>
</evidence>
<sequence>MYDKLDAHKIPNCTIDDLDVALTSLVGLATTLPFLLNQQDLRQELATGLCAHWPDVRQWALFLYRNIIVKEDLEISHRRVCKTAVLEFLGLARESYLRAWSKSFPTDREVMKIICGLWFLEIRDPRFSSWDHRVYNQRESAVFNECLIMAFKHGVPLDWENILSVFQGDPKVIARVSLCHLEDEILHEDKLDLCCIACDLQIVSALAQREDICVALMHQGMINAASDSLALMVDREWKGGMQAVAALCMINATAILRSRIEEMDALPFLLQALERGLVASLLKCEGLLTCLVQPSARQEPLLLLAEILPGYSVYRSVLHQLTLAVDATVRQGLDARLSKSGGFCKAWKRLKDIVDERRSGHVQTCQNDMCLKTSHIGRFRRCGGCLHAYYCSWKCQRYDWQTGKHKQYCTRIHQRFVRTHGQMSPIHSKDLKFLDQVILAELRKHRERLSAQPFKPTLVELNLVGGQVDIVFHARGVNANPFGTECQCELLSDARWKRIAEVVRGGKRPMVLVRAFIPGGMSRKIVLQAIPLTVVVERGQDQQRKGQEAENSSSLGSTMYASTSAHSWPCLSIWIAPGGPVTDVTDGKCVNKNVATWRASLLIGEL</sequence>
<evidence type="ECO:0000256" key="3">
    <source>
        <dbReference type="ARBA" id="ARBA00022833"/>
    </source>
</evidence>
<dbReference type="AlphaFoldDB" id="A0AAD4C2Q8"/>
<keyword evidence="7" id="KW-1185">Reference proteome</keyword>
<reference evidence="6" key="1">
    <citation type="submission" date="2019-10" db="EMBL/GenBank/DDBJ databases">
        <authorList>
            <consortium name="DOE Joint Genome Institute"/>
            <person name="Kuo A."/>
            <person name="Miyauchi S."/>
            <person name="Kiss E."/>
            <person name="Drula E."/>
            <person name="Kohler A."/>
            <person name="Sanchez-Garcia M."/>
            <person name="Andreopoulos B."/>
            <person name="Barry K.W."/>
            <person name="Bonito G."/>
            <person name="Buee M."/>
            <person name="Carver A."/>
            <person name="Chen C."/>
            <person name="Cichocki N."/>
            <person name="Clum A."/>
            <person name="Culley D."/>
            <person name="Crous P.W."/>
            <person name="Fauchery L."/>
            <person name="Girlanda M."/>
            <person name="Hayes R."/>
            <person name="Keri Z."/>
            <person name="LaButti K."/>
            <person name="Lipzen A."/>
            <person name="Lombard V."/>
            <person name="Magnuson J."/>
            <person name="Maillard F."/>
            <person name="Morin E."/>
            <person name="Murat C."/>
            <person name="Nolan M."/>
            <person name="Ohm R."/>
            <person name="Pangilinan J."/>
            <person name="Pereira M."/>
            <person name="Perotto S."/>
            <person name="Peter M."/>
            <person name="Riley R."/>
            <person name="Sitrit Y."/>
            <person name="Stielow B."/>
            <person name="Szollosi G."/>
            <person name="Zifcakova L."/>
            <person name="Stursova M."/>
            <person name="Spatafora J.W."/>
            <person name="Tedersoo L."/>
            <person name="Vaario L.-M."/>
            <person name="Yamada A."/>
            <person name="Yan M."/>
            <person name="Wang P."/>
            <person name="Xu J."/>
            <person name="Bruns T."/>
            <person name="Baldrian P."/>
            <person name="Vilgalys R."/>
            <person name="Henrissat B."/>
            <person name="Grigoriev I.V."/>
            <person name="Hibbett D."/>
            <person name="Nagy L.G."/>
            <person name="Martin F.M."/>
        </authorList>
    </citation>
    <scope>NUCLEOTIDE SEQUENCE</scope>
    <source>
        <strain evidence="6">BED1</strain>
    </source>
</reference>
<evidence type="ECO:0000313" key="7">
    <source>
        <dbReference type="Proteomes" id="UP001194468"/>
    </source>
</evidence>
<dbReference type="InterPro" id="IPR002893">
    <property type="entry name" value="Znf_MYND"/>
</dbReference>
<organism evidence="6 7">
    <name type="scientific">Boletus edulis BED1</name>
    <dbReference type="NCBI Taxonomy" id="1328754"/>
    <lineage>
        <taxon>Eukaryota</taxon>
        <taxon>Fungi</taxon>
        <taxon>Dikarya</taxon>
        <taxon>Basidiomycota</taxon>
        <taxon>Agaricomycotina</taxon>
        <taxon>Agaricomycetes</taxon>
        <taxon>Agaricomycetidae</taxon>
        <taxon>Boletales</taxon>
        <taxon>Boletineae</taxon>
        <taxon>Boletaceae</taxon>
        <taxon>Boletoideae</taxon>
        <taxon>Boletus</taxon>
    </lineage>
</organism>
<evidence type="ECO:0000256" key="1">
    <source>
        <dbReference type="ARBA" id="ARBA00022723"/>
    </source>
</evidence>
<dbReference type="Gene3D" id="6.10.140.2220">
    <property type="match status" value="1"/>
</dbReference>
<keyword evidence="2 4" id="KW-0863">Zinc-finger</keyword>
<dbReference type="EMBL" id="WHUW01000004">
    <property type="protein sequence ID" value="KAF8447324.1"/>
    <property type="molecule type" value="Genomic_DNA"/>
</dbReference>
<comment type="caution">
    <text evidence="6">The sequence shown here is derived from an EMBL/GenBank/DDBJ whole genome shotgun (WGS) entry which is preliminary data.</text>
</comment>
<dbReference type="Proteomes" id="UP001194468">
    <property type="component" value="Unassembled WGS sequence"/>
</dbReference>
<evidence type="ECO:0000259" key="5">
    <source>
        <dbReference type="PROSITE" id="PS50865"/>
    </source>
</evidence>
<name>A0AAD4C2Q8_BOLED</name>
<dbReference type="SUPFAM" id="SSF144232">
    <property type="entry name" value="HIT/MYND zinc finger-like"/>
    <property type="match status" value="1"/>
</dbReference>
<dbReference type="Pfam" id="PF01753">
    <property type="entry name" value="zf-MYND"/>
    <property type="match status" value="1"/>
</dbReference>
<proteinExistence type="predicted"/>
<dbReference type="PROSITE" id="PS50865">
    <property type="entry name" value="ZF_MYND_2"/>
    <property type="match status" value="1"/>
</dbReference>